<dbReference type="SUPFAM" id="SSF51338">
    <property type="entry name" value="Composite domain of metallo-dependent hydrolases"/>
    <property type="match status" value="2"/>
</dbReference>
<evidence type="ECO:0000259" key="2">
    <source>
        <dbReference type="Pfam" id="PF07969"/>
    </source>
</evidence>
<dbReference type="AlphaFoldDB" id="A0A840HQB9"/>
<dbReference type="InterPro" id="IPR011059">
    <property type="entry name" value="Metal-dep_hydrolase_composite"/>
</dbReference>
<keyword evidence="1" id="KW-0732">Signal</keyword>
<dbReference type="InterPro" id="IPR013108">
    <property type="entry name" value="Amidohydro_3"/>
</dbReference>
<dbReference type="Gene3D" id="3.10.310.70">
    <property type="match status" value="1"/>
</dbReference>
<dbReference type="InterPro" id="IPR032466">
    <property type="entry name" value="Metal_Hydrolase"/>
</dbReference>
<dbReference type="GO" id="GO:0016810">
    <property type="term" value="F:hydrolase activity, acting on carbon-nitrogen (but not peptide) bonds"/>
    <property type="evidence" value="ECO:0007669"/>
    <property type="project" value="InterPro"/>
</dbReference>
<dbReference type="Gene3D" id="3.20.20.140">
    <property type="entry name" value="Metal-dependent hydrolases"/>
    <property type="match status" value="1"/>
</dbReference>
<sequence length="581" mass="62742">MRKISGGLKARVPSPVKKKGNKALSLSTAFLLSPMALPSSALAAGLIDNVNGFTLDENGKIVRFDALLIDDNGKVEKLLQRKDKRPEKLDFRTDGKGRTLMPGFIDSHGHVMALGFQALTLDLSKARSLVEALTMVKAYAEANPQRRWIIGTGWNQEAWGLRRFPNAADIDAVVPGTPVWLERVDGHAGWANSKAMQSAGITSATKTPEGGRIEMEAGKPSGIFVDAAMSLMEKVLPPPLPKERDLAFSKAQQNLLSQGVTAIADMGTTLDDWQTFRRAGDRGNLRLRIISYADGIDAMLQTAGSEPTPWLYDGRLRMVGVKFLLDGALGSRGAWLKAPYADATGQTGLPLMSGAQLRNQMSRAAMDGFQVAVHAIGDRANVELLDAIDELAETYKGDRRWRIEHAQIVDPADLPRFARNGIIASMQPLHEANDWKMTEARLGINRLTGADAWRSMLANKVPLAFGSDVPVEPANGFAGIAVAMTREDGAGEPFGGWMPEQRISLEDALKAYTLGGAYAARAEGRLGTLMPGKSADFLMLETDIGMASPSEIRAASVEETWIGGKPQYVRGGAPVSQRDAK</sequence>
<evidence type="ECO:0000256" key="1">
    <source>
        <dbReference type="SAM" id="SignalP"/>
    </source>
</evidence>
<dbReference type="PANTHER" id="PTHR22642">
    <property type="entry name" value="IMIDAZOLONEPROPIONASE"/>
    <property type="match status" value="1"/>
</dbReference>
<accession>A0A840HQB9</accession>
<dbReference type="PANTHER" id="PTHR22642:SF2">
    <property type="entry name" value="PROTEIN LONG AFTER FAR-RED 3"/>
    <property type="match status" value="1"/>
</dbReference>
<name>A0A840HQB9_9SPHN</name>
<protein>
    <recommendedName>
        <fullName evidence="2">Amidohydrolase 3 domain-containing protein</fullName>
    </recommendedName>
</protein>
<keyword evidence="4" id="KW-1185">Reference proteome</keyword>
<comment type="caution">
    <text evidence="3">The sequence shown here is derived from an EMBL/GenBank/DDBJ whole genome shotgun (WGS) entry which is preliminary data.</text>
</comment>
<dbReference type="EMBL" id="JACHOV010000001">
    <property type="protein sequence ID" value="MBB4640125.1"/>
    <property type="molecule type" value="Genomic_DNA"/>
</dbReference>
<dbReference type="CDD" id="cd01300">
    <property type="entry name" value="YtcJ_like"/>
    <property type="match status" value="1"/>
</dbReference>
<dbReference type="Proteomes" id="UP000575068">
    <property type="component" value="Unassembled WGS sequence"/>
</dbReference>
<dbReference type="InterPro" id="IPR033932">
    <property type="entry name" value="YtcJ-like"/>
</dbReference>
<gene>
    <name evidence="3" type="ORF">HNQ99_000405</name>
</gene>
<evidence type="ECO:0000313" key="4">
    <source>
        <dbReference type="Proteomes" id="UP000575068"/>
    </source>
</evidence>
<dbReference type="SUPFAM" id="SSF51556">
    <property type="entry name" value="Metallo-dependent hydrolases"/>
    <property type="match status" value="1"/>
</dbReference>
<organism evidence="3 4">
    <name type="scientific">Rhizorhapis suberifaciens</name>
    <name type="common">corky root of lettuce</name>
    <dbReference type="NCBI Taxonomy" id="13656"/>
    <lineage>
        <taxon>Bacteria</taxon>
        <taxon>Pseudomonadati</taxon>
        <taxon>Pseudomonadota</taxon>
        <taxon>Alphaproteobacteria</taxon>
        <taxon>Sphingomonadales</taxon>
        <taxon>Sphingomonadaceae</taxon>
        <taxon>Rhizorhapis</taxon>
    </lineage>
</organism>
<evidence type="ECO:0000313" key="3">
    <source>
        <dbReference type="EMBL" id="MBB4640125.1"/>
    </source>
</evidence>
<dbReference type="Pfam" id="PF07969">
    <property type="entry name" value="Amidohydro_3"/>
    <property type="match status" value="1"/>
</dbReference>
<feature type="signal peptide" evidence="1">
    <location>
        <begin position="1"/>
        <end position="43"/>
    </location>
</feature>
<proteinExistence type="predicted"/>
<feature type="chain" id="PRO_5032445210" description="Amidohydrolase 3 domain-containing protein" evidence="1">
    <location>
        <begin position="44"/>
        <end position="581"/>
    </location>
</feature>
<feature type="domain" description="Amidohydrolase 3" evidence="2">
    <location>
        <begin position="94"/>
        <end position="566"/>
    </location>
</feature>
<dbReference type="Gene3D" id="2.30.40.10">
    <property type="entry name" value="Urease, subunit C, domain 1"/>
    <property type="match status" value="1"/>
</dbReference>
<reference evidence="3 4" key="1">
    <citation type="submission" date="2020-08" db="EMBL/GenBank/DDBJ databases">
        <title>Genomic Encyclopedia of Type Strains, Phase IV (KMG-IV): sequencing the most valuable type-strain genomes for metagenomic binning, comparative biology and taxonomic classification.</title>
        <authorList>
            <person name="Goeker M."/>
        </authorList>
    </citation>
    <scope>NUCLEOTIDE SEQUENCE [LARGE SCALE GENOMIC DNA]</scope>
    <source>
        <strain evidence="3 4">DSM 7465</strain>
    </source>
</reference>